<dbReference type="EMBL" id="BMXI01000025">
    <property type="protein sequence ID" value="GHC67648.1"/>
    <property type="molecule type" value="Genomic_DNA"/>
</dbReference>
<organism evidence="3 4">
    <name type="scientific">Roseibacillus persicicus</name>
    <dbReference type="NCBI Taxonomy" id="454148"/>
    <lineage>
        <taxon>Bacteria</taxon>
        <taxon>Pseudomonadati</taxon>
        <taxon>Verrucomicrobiota</taxon>
        <taxon>Verrucomicrobiia</taxon>
        <taxon>Verrucomicrobiales</taxon>
        <taxon>Verrucomicrobiaceae</taxon>
        <taxon>Roseibacillus</taxon>
    </lineage>
</organism>
<keyword evidence="2" id="KW-0812">Transmembrane</keyword>
<reference evidence="3" key="1">
    <citation type="journal article" date="2014" name="Int. J. Syst. Evol. Microbiol.">
        <title>Complete genome sequence of Corynebacterium casei LMG S-19264T (=DSM 44701T), isolated from a smear-ripened cheese.</title>
        <authorList>
            <consortium name="US DOE Joint Genome Institute (JGI-PGF)"/>
            <person name="Walter F."/>
            <person name="Albersmeier A."/>
            <person name="Kalinowski J."/>
            <person name="Ruckert C."/>
        </authorList>
    </citation>
    <scope>NUCLEOTIDE SEQUENCE</scope>
    <source>
        <strain evidence="3">KCTC 12988</strain>
    </source>
</reference>
<dbReference type="CDD" id="cd05709">
    <property type="entry name" value="S2P-M50"/>
    <property type="match status" value="1"/>
</dbReference>
<dbReference type="Proteomes" id="UP000644507">
    <property type="component" value="Unassembled WGS sequence"/>
</dbReference>
<feature type="transmembrane region" description="Helical" evidence="2">
    <location>
        <begin position="630"/>
        <end position="652"/>
    </location>
</feature>
<keyword evidence="2" id="KW-1133">Transmembrane helix</keyword>
<sequence length="1012" mass="111796">MWWMFFLLLLIGILLMPLIWAMFRVSKLRFADARGHVIAPEQVPTETLLRLKNQVEPLLGTGFEYLGMRREERGEKAYWQVFLSSAGGMVWAVAEEDDEGAGRRVSLYSFGSDDQVAITRDGDEVFGEQEPGVLRCQESFGSAMEQAEAHAALLTEEGVQVVPLDPETFLTRYERLVIQSLDSLFEKGWLQETAGKELKISLGKLPLTAIAWAKHQLQSRKRAKAGASWLLEKNLAAGVETESELATTQLDEDSLEKEDLSGELESAMPVANLEEEPVVAEPVQERLADSSAILAEQSTAISPDEKALATSAVEALPVGPIDEPLEGSGTLGQLEESSVNEVAEQEPSEQEVMEPIPEEDGLERDLALYHRQASARKWSYWLGGFGGRAFFFFSLLAFAVWMVMSGAWVGRVVLFGVLALFVHEVGHAVLMLLRRSWDWSHFLLPLPRPMSARSWNVKGGWGELFTVLAGPLPGLLFGWFFIVRAYLGVPVSDLLLDAAFAAVVINTVALLPFLPLDGGRLMDLAVLRRVPQLRVFGLVITGLVLCGLSFLGGGAVFLILGVLMWSGIPAARRKGKLLPWFRANEKDEEEAMLTAAYAITRERAQRKSFKGVAGIARLDELIGLARAKPLGAMGGMLALGILVLTFLAPFAIPAVGLARSGQDWFKEQERAEELAKGYLGKLRPLKPIGDSESEKQAREDALWNLNSWQEGVASAPGQASKVFADDEVLNDVRAMQWNLAAHWIADAPEQRQVVAREAALALRSEAILAADNGEAMQAFRDLSFALRIIIQCEPRHSLDSWISWLELEREVLKEVEDVSSRYALADTYVKWFEGALEQCPRPSGRKFAGLLLAESKGYESLLEQFQSGGSLLGQSNREEAGTGRRFLSRLEGIGQLFSVAPLQKRIRLSDSLAAASSLREIVSVMKAHEFYSSSMEESFTKVENNSAFRQIALSALKVKRLGMDGAKPELAKLRDEYGYQARVDTMGKREALKLSRLTAAGEVVEMEWLLQQ</sequence>
<keyword evidence="4" id="KW-1185">Reference proteome</keyword>
<accession>A0A918TXN4</accession>
<feature type="region of interest" description="Disordered" evidence="1">
    <location>
        <begin position="320"/>
        <end position="354"/>
    </location>
</feature>
<protein>
    <recommendedName>
        <fullName evidence="5">Peptidase M50 domain-containing protein</fullName>
    </recommendedName>
</protein>
<keyword evidence="2" id="KW-0472">Membrane</keyword>
<reference evidence="3" key="2">
    <citation type="submission" date="2020-09" db="EMBL/GenBank/DDBJ databases">
        <authorList>
            <person name="Sun Q."/>
            <person name="Kim S."/>
        </authorList>
    </citation>
    <scope>NUCLEOTIDE SEQUENCE</scope>
    <source>
        <strain evidence="3">KCTC 12988</strain>
    </source>
</reference>
<feature type="transmembrane region" description="Helical" evidence="2">
    <location>
        <begin position="494"/>
        <end position="515"/>
    </location>
</feature>
<feature type="transmembrane region" description="Helical" evidence="2">
    <location>
        <begin position="535"/>
        <end position="568"/>
    </location>
</feature>
<evidence type="ECO:0008006" key="5">
    <source>
        <dbReference type="Google" id="ProtNLM"/>
    </source>
</evidence>
<evidence type="ECO:0000313" key="4">
    <source>
        <dbReference type="Proteomes" id="UP000644507"/>
    </source>
</evidence>
<evidence type="ECO:0000256" key="1">
    <source>
        <dbReference type="SAM" id="MobiDB-lite"/>
    </source>
</evidence>
<proteinExistence type="predicted"/>
<dbReference type="RefSeq" id="WP_189574457.1">
    <property type="nucleotide sequence ID" value="NZ_BMXI01000025.1"/>
</dbReference>
<dbReference type="AlphaFoldDB" id="A0A918TXN4"/>
<evidence type="ECO:0000256" key="2">
    <source>
        <dbReference type="SAM" id="Phobius"/>
    </source>
</evidence>
<feature type="region of interest" description="Disordered" evidence="1">
    <location>
        <begin position="241"/>
        <end position="262"/>
    </location>
</feature>
<feature type="transmembrane region" description="Helical" evidence="2">
    <location>
        <begin position="464"/>
        <end position="487"/>
    </location>
</feature>
<feature type="transmembrane region" description="Helical" evidence="2">
    <location>
        <begin position="378"/>
        <end position="400"/>
    </location>
</feature>
<feature type="transmembrane region" description="Helical" evidence="2">
    <location>
        <begin position="412"/>
        <end position="433"/>
    </location>
</feature>
<evidence type="ECO:0000313" key="3">
    <source>
        <dbReference type="EMBL" id="GHC67648.1"/>
    </source>
</evidence>
<feature type="compositionally biased region" description="Acidic residues" evidence="1">
    <location>
        <begin position="343"/>
        <end position="354"/>
    </location>
</feature>
<comment type="caution">
    <text evidence="3">The sequence shown here is derived from an EMBL/GenBank/DDBJ whole genome shotgun (WGS) entry which is preliminary data.</text>
</comment>
<name>A0A918TXN4_9BACT</name>
<gene>
    <name evidence="3" type="ORF">GCM10007100_39670</name>
</gene>